<dbReference type="KEGG" id="ahel:Q31a_20150"/>
<evidence type="ECO:0000256" key="2">
    <source>
        <dbReference type="SAM" id="Phobius"/>
    </source>
</evidence>
<keyword evidence="2" id="KW-0472">Membrane</keyword>
<dbReference type="Gene3D" id="3.40.50.410">
    <property type="entry name" value="von Willebrand factor, type A domain"/>
    <property type="match status" value="1"/>
</dbReference>
<evidence type="ECO:0000313" key="4">
    <source>
        <dbReference type="Proteomes" id="UP000318017"/>
    </source>
</evidence>
<accession>A0A518G574</accession>
<evidence type="ECO:0000256" key="1">
    <source>
        <dbReference type="SAM" id="MobiDB-lite"/>
    </source>
</evidence>
<evidence type="ECO:0008006" key="5">
    <source>
        <dbReference type="Google" id="ProtNLM"/>
    </source>
</evidence>
<dbReference type="RefSeq" id="WP_197356555.1">
    <property type="nucleotide sequence ID" value="NZ_CP036298.1"/>
</dbReference>
<feature type="compositionally biased region" description="Low complexity" evidence="1">
    <location>
        <begin position="773"/>
        <end position="782"/>
    </location>
</feature>
<dbReference type="InterPro" id="IPR036465">
    <property type="entry name" value="vWFA_dom_sf"/>
</dbReference>
<evidence type="ECO:0000313" key="3">
    <source>
        <dbReference type="EMBL" id="QDV23710.1"/>
    </source>
</evidence>
<protein>
    <recommendedName>
        <fullName evidence="5">VWFA domain-containing protein</fullName>
    </recommendedName>
</protein>
<dbReference type="SUPFAM" id="SSF53300">
    <property type="entry name" value="vWA-like"/>
    <property type="match status" value="1"/>
</dbReference>
<feature type="transmembrane region" description="Helical" evidence="2">
    <location>
        <begin position="47"/>
        <end position="67"/>
    </location>
</feature>
<keyword evidence="2" id="KW-0812">Transmembrane</keyword>
<gene>
    <name evidence="3" type="ORF">Q31a_20150</name>
</gene>
<dbReference type="Proteomes" id="UP000318017">
    <property type="component" value="Chromosome"/>
</dbReference>
<reference evidence="3 4" key="1">
    <citation type="submission" date="2019-02" db="EMBL/GenBank/DDBJ databases">
        <title>Deep-cultivation of Planctomycetes and their phenomic and genomic characterization uncovers novel biology.</title>
        <authorList>
            <person name="Wiegand S."/>
            <person name="Jogler M."/>
            <person name="Boedeker C."/>
            <person name="Pinto D."/>
            <person name="Vollmers J."/>
            <person name="Rivas-Marin E."/>
            <person name="Kohn T."/>
            <person name="Peeters S.H."/>
            <person name="Heuer A."/>
            <person name="Rast P."/>
            <person name="Oberbeckmann S."/>
            <person name="Bunk B."/>
            <person name="Jeske O."/>
            <person name="Meyerdierks A."/>
            <person name="Storesund J.E."/>
            <person name="Kallscheuer N."/>
            <person name="Luecker S."/>
            <person name="Lage O.M."/>
            <person name="Pohl T."/>
            <person name="Merkel B.J."/>
            <person name="Hornburger P."/>
            <person name="Mueller R.-W."/>
            <person name="Bruemmer F."/>
            <person name="Labrenz M."/>
            <person name="Spormann A.M."/>
            <person name="Op den Camp H."/>
            <person name="Overmann J."/>
            <person name="Amann R."/>
            <person name="Jetten M.S.M."/>
            <person name="Mascher T."/>
            <person name="Medema M.H."/>
            <person name="Devos D.P."/>
            <person name="Kaster A.-K."/>
            <person name="Ovreas L."/>
            <person name="Rohde M."/>
            <person name="Galperin M.Y."/>
            <person name="Jogler C."/>
        </authorList>
    </citation>
    <scope>NUCLEOTIDE SEQUENCE [LARGE SCALE GENOMIC DNA]</scope>
    <source>
        <strain evidence="3 4">Q31a</strain>
    </source>
</reference>
<dbReference type="EMBL" id="CP036298">
    <property type="protein sequence ID" value="QDV23710.1"/>
    <property type="molecule type" value="Genomic_DNA"/>
</dbReference>
<proteinExistence type="predicted"/>
<feature type="compositionally biased region" description="Polar residues" evidence="1">
    <location>
        <begin position="1106"/>
        <end position="1126"/>
    </location>
</feature>
<feature type="region of interest" description="Disordered" evidence="1">
    <location>
        <begin position="869"/>
        <end position="907"/>
    </location>
</feature>
<keyword evidence="2" id="KW-1133">Transmembrane helix</keyword>
<feature type="region of interest" description="Disordered" evidence="1">
    <location>
        <begin position="1095"/>
        <end position="1126"/>
    </location>
</feature>
<dbReference type="Gene3D" id="3.40.50.1460">
    <property type="match status" value="1"/>
</dbReference>
<feature type="region of interest" description="Disordered" evidence="1">
    <location>
        <begin position="765"/>
        <end position="792"/>
    </location>
</feature>
<feature type="compositionally biased region" description="Low complexity" evidence="1">
    <location>
        <begin position="888"/>
        <end position="907"/>
    </location>
</feature>
<keyword evidence="4" id="KW-1185">Reference proteome</keyword>
<name>A0A518G574_9BACT</name>
<organism evidence="3 4">
    <name type="scientific">Aureliella helgolandensis</name>
    <dbReference type="NCBI Taxonomy" id="2527968"/>
    <lineage>
        <taxon>Bacteria</taxon>
        <taxon>Pseudomonadati</taxon>
        <taxon>Planctomycetota</taxon>
        <taxon>Planctomycetia</taxon>
        <taxon>Pirellulales</taxon>
        <taxon>Pirellulaceae</taxon>
        <taxon>Aureliella</taxon>
    </lineage>
</organism>
<sequence>MSSSSDGAVDGDLLPADEFPMPLAAQRRNWRPRTGALSQHLQSARYIVAWIALVALGASLWWMLTWLKPSSPIRLTLVGAAYQENLTVPHNVQGWNSLLALAELVDPSGSLATGSLPTGAHSEWHLHQPPIVLQSGQPWDFGLDRFPEETLVLYFNAHGAADQKGAYLLPHDCEPTDLSGRLRVQQIIATLSKLPAEKHKLLILDATHFDTNWRYGMLRNDFARSLEELEQDIVAVPNLVVVCAASDGQLSLAGPQNQTLFGHFMVDALSGSVEDANLDGRIDAWEVYDNTNRNIHQWVAENHVGAQQAWLLPTGALGHKRAAEIQLNLLTPSAPSESNLAASNPPPPSLAEAWEQYHKMLAQPIKPFTHSPARWREFEEILLRYESLIQAGDMAGANAVHARMLTLSFQLQWDAQQAIAASQNSLVLGTALSGHSANPSTAQSIANDLWNANETQRDTIWQTATGKLNNDSVAIAEMRIAVFNLIYDRVVAAPTSLLPQAAKIAQVISDPLVSEPTEIHFLRMLEKHLPLQAFDASDRERLQTAFTIRQQAEHAALGFTGVGYTYSEELLPWIQQEVREADHQRRLAEDLLFADADDRVKADPLFARATAGYQRAMHASAQIGAALALRNEVFSRAPHFASAVAANASAHLHSQQDSLLQQFEALLEGAHQLTQLLDCPPATTEASVPVPKLVSNLEQVVRQTEIVTTAYSTLSDRLATWWKSQTDGPQPDSSAANSLMLSIPYGAPTVRLALLKHERRGNLRHLATPHRTQQQASASQSSKDSKAASLNQVSHLEREQAIGTAVVQGRLALSLIGRDLFNSLPSTEFDSYEQTQYRLKVLPTEDDWRKSFHLISQQIAVRLNTLDVSSPASAGKPVSRENIPSGLTEGAKAAATTGTANTKPAPTSTTTLAAAAIPSSTENGNNRLLNAARIFGGLGTAAPRNSVGIAHRDRMQSRLLVELAARVELDHWAGLETPRPFYIQSAEELLQAAKRLWDHNDQLASVQQRLDHPADLQLIVPKQLELTTEPQLQFELGVELGEKDSALSGFPLLWVADQDALHIERPLPSQKLVQKIELGHKASLEACYVGNPFTESATDVDPRQPANAQSPRYVSRTASPGATPKLNDQQQITVNSFFRGAIATKNIPVHFHPIPDLLTTSQLSLAPAMLSVRAAHDVHSTYGKGAGGVAIVLDASGSMGSPRDKPFGPSAKYYEATRALKSVLEALPSGVTLSIWISGQAVGPEKTVRHAEETIHRVVAPVIWNTQDSGRIESILQEIDYPNIEPWNESPIVETILAAKQDLLGIPGYKTVLVITDGMDNRFGKSLGDNPIAAGQKVASVGEALKAAFDHSDICLNVVGFKVEAAEQAAARKQFEVTRTFTPPGAYVETRNAPELARTLTTLLHQRLQYWIDNYANQQLSPTREKFDAGELTNDDKWYPNPLPAGNYKLWNSVSATPTQLFLHADDRMIVQLQRDGEQLAFRRLPYLQTDFSWKPNQTAKNWIGTALENRIDSSSKLSLLFGIELIPDQGTSLLQQLSPADIWFELSDETGQKISSPMTWTRSYGYPVPTWKIDSTNWKRAPKTNQPILPKLKVWFNPERKTQAAVRFELHRDYNTLTELNARSVDVEGGTVVIESASIEKRTIETSEGKSTQQPCLVVRIRHTPGEQFWIRPIGLEFTGKQESYFDEIGKYTGVFWPILPEDALHSLSGIELISLRDLKKTAEQQGYILNLDSLTTPSSDDVAFPPLVAPQSNAARPL</sequence>